<evidence type="ECO:0000313" key="3">
    <source>
        <dbReference type="EMBL" id="MBB1261561.1"/>
    </source>
</evidence>
<evidence type="ECO:0000313" key="7">
    <source>
        <dbReference type="Proteomes" id="UP000525686"/>
    </source>
</evidence>
<evidence type="ECO:0000313" key="5">
    <source>
        <dbReference type="Proteomes" id="UP000320857"/>
    </source>
</evidence>
<sequence length="207" mass="21434">MLAAVGVVVATTGGDDGDSAAKKPPAADPSLAEAADDPLGEGKTYTKVPEGCELVKAATVARLAPGAECEPSQFDNATMPAMITRMPRWKWPSGAADGPQNLNVHLTVGPHAAGMFDMQKKSAEEALKDVRDVTDSRPLDGLGEKAHVVHGVDREPFDLAGAKVIVSDGNATFTVELGYHPQRSGLSERQAVDGVVAAARDVLAALA</sequence>
<organism evidence="4 5">
    <name type="scientific">Streptomyces alkaliterrae</name>
    <dbReference type="NCBI Taxonomy" id="2213162"/>
    <lineage>
        <taxon>Bacteria</taxon>
        <taxon>Bacillati</taxon>
        <taxon>Actinomycetota</taxon>
        <taxon>Actinomycetes</taxon>
        <taxon>Kitasatosporales</taxon>
        <taxon>Streptomycetaceae</taxon>
        <taxon>Streptomyces</taxon>
    </lineage>
</organism>
<dbReference type="OrthoDB" id="4204791at2"/>
<evidence type="ECO:0000256" key="1">
    <source>
        <dbReference type="SAM" id="MobiDB-lite"/>
    </source>
</evidence>
<protein>
    <recommendedName>
        <fullName evidence="8">DUF3558 domain-containing protein</fullName>
    </recommendedName>
</protein>
<proteinExistence type="predicted"/>
<name>A0A5P0YZC3_9ACTN</name>
<evidence type="ECO:0008006" key="8">
    <source>
        <dbReference type="Google" id="ProtNLM"/>
    </source>
</evidence>
<dbReference type="Proteomes" id="UP000525686">
    <property type="component" value="Unassembled WGS sequence"/>
</dbReference>
<gene>
    <name evidence="4" type="ORF">FNX44_018615</name>
    <name evidence="2" type="ORF">H3146_18990</name>
    <name evidence="3" type="ORF">H3147_22510</name>
</gene>
<comment type="caution">
    <text evidence="4">The sequence shown here is derived from an EMBL/GenBank/DDBJ whole genome shotgun (WGS) entry which is preliminary data.</text>
</comment>
<keyword evidence="5" id="KW-1185">Reference proteome</keyword>
<reference evidence="6 7" key="2">
    <citation type="submission" date="2020-05" db="EMBL/GenBank/DDBJ databases">
        <title>Classification of alakaliphilic streptomycetes isolated from an alkaline soil next to Lonar Crater, India and a proposal for the recognition of Streptomyces alkaliterrae sp. nov.</title>
        <authorList>
            <person name="Golinska P."/>
        </authorList>
    </citation>
    <scope>NUCLEOTIDE SEQUENCE [LARGE SCALE GENOMIC DNA]</scope>
    <source>
        <strain evidence="7">OF3</strain>
        <strain evidence="6">OF8</strain>
    </source>
</reference>
<evidence type="ECO:0000313" key="2">
    <source>
        <dbReference type="EMBL" id="MBB1255426.1"/>
    </source>
</evidence>
<dbReference type="EMBL" id="VJYK02000210">
    <property type="protein sequence ID" value="MQS03849.1"/>
    <property type="molecule type" value="Genomic_DNA"/>
</dbReference>
<reference evidence="4 5" key="1">
    <citation type="submission" date="2019-10" db="EMBL/GenBank/DDBJ databases">
        <title>Streptomyces sp. nov., a novel actinobacterium isolated from alkaline environment.</title>
        <authorList>
            <person name="Golinska P."/>
        </authorList>
    </citation>
    <scope>NUCLEOTIDE SEQUENCE [LARGE SCALE GENOMIC DNA]</scope>
    <source>
        <strain evidence="4 5">OF1</strain>
    </source>
</reference>
<dbReference type="AlphaFoldDB" id="A0A5P0YZC3"/>
<accession>A0A5P0YZC3</accession>
<evidence type="ECO:0000313" key="6">
    <source>
        <dbReference type="Proteomes" id="UP000517765"/>
    </source>
</evidence>
<dbReference type="Proteomes" id="UP000517765">
    <property type="component" value="Unassembled WGS sequence"/>
</dbReference>
<feature type="region of interest" description="Disordered" evidence="1">
    <location>
        <begin position="12"/>
        <end position="44"/>
    </location>
</feature>
<dbReference type="EMBL" id="JABJWZ010000202">
    <property type="protein sequence ID" value="MBB1255426.1"/>
    <property type="molecule type" value="Genomic_DNA"/>
</dbReference>
<dbReference type="Proteomes" id="UP000320857">
    <property type="component" value="Unassembled WGS sequence"/>
</dbReference>
<dbReference type="EMBL" id="JABJXA010000185">
    <property type="protein sequence ID" value="MBB1261561.1"/>
    <property type="molecule type" value="Genomic_DNA"/>
</dbReference>
<reference evidence="2" key="3">
    <citation type="journal article" name="Syst. Appl. Microbiol.">
        <title>Streptomyces alkaliterrae sp. nov., isolated from an alkaline soil, and emended descriptions of Streptomyces alkaliphilus, Streptomyces calidiresistens and Streptomyces durbertensis.</title>
        <authorList>
            <person name="Swiecimska M."/>
            <person name="Golinska P."/>
            <person name="Nouioui I."/>
            <person name="Wypij M."/>
            <person name="Rai M."/>
            <person name="Sangal V."/>
            <person name="Goodfellow M."/>
        </authorList>
    </citation>
    <scope>NUCLEOTIDE SEQUENCE</scope>
    <source>
        <strain evidence="2">OF3</strain>
        <strain evidence="3">OF8</strain>
    </source>
</reference>
<evidence type="ECO:0000313" key="4">
    <source>
        <dbReference type="EMBL" id="MQS03849.1"/>
    </source>
</evidence>